<accession>A0A0P0URN5</accession>
<dbReference type="RefSeq" id="WP_066044607.1">
    <property type="nucleotide sequence ID" value="NZ_AP013042.1"/>
</dbReference>
<reference evidence="1 2" key="1">
    <citation type="journal article" date="2000" name="Mar. Ecol. Prog. Ser.">
        <title>Phylogenetic characterization of endosymbionts in three hydrothermal vent mussels: influence on host distributions.</title>
        <authorList>
            <person name="Fujiwara Y."/>
            <person name="Takai K."/>
            <person name="Uematsu K."/>
            <person name="Tsuchida S."/>
            <person name="Hunt J.C."/>
            <person name="Hashimoto J."/>
        </authorList>
    </citation>
    <scope>NUCLEOTIDE SEQUENCE [LARGE SCALE GENOMIC DNA]</scope>
    <source>
        <strain evidence="1 2">Myojin Knoll</strain>
    </source>
</reference>
<organism evidence="1 2">
    <name type="scientific">endosymbiont of Bathymodiolus septemdierum str. Myojin knoll</name>
    <dbReference type="NCBI Taxonomy" id="1303921"/>
    <lineage>
        <taxon>Bacteria</taxon>
        <taxon>Pseudomonadati</taxon>
        <taxon>Pseudomonadota</taxon>
        <taxon>Gammaproteobacteria</taxon>
        <taxon>sulfur-oxidizing symbionts</taxon>
    </lineage>
</organism>
<protein>
    <submittedName>
        <fullName evidence="1">Uncharacterized protein</fullName>
    </submittedName>
</protein>
<gene>
    <name evidence="1" type="ORF">BSEPE_0918</name>
</gene>
<keyword evidence="2" id="KW-1185">Reference proteome</keyword>
<dbReference type="KEGG" id="ebh:BSEPE_0918"/>
<dbReference type="STRING" id="1303921.BSEPE_0918"/>
<evidence type="ECO:0000313" key="1">
    <source>
        <dbReference type="EMBL" id="BAS67909.1"/>
    </source>
</evidence>
<evidence type="ECO:0000313" key="2">
    <source>
        <dbReference type="Proteomes" id="UP000067399"/>
    </source>
</evidence>
<dbReference type="OrthoDB" id="9786540at2"/>
<dbReference type="Proteomes" id="UP000067399">
    <property type="component" value="Chromosome"/>
</dbReference>
<sequence length="141" mass="16348">MDYLTEFRGRFIGIMQWSDCHALFENLIANPAEDWYLYDTLLPMPEVTIDADNLVKSLTEIHALLKTKHQERYCGIVYVDDLKNPSFVKIFNPNNLGKVCGSSENPPIPQWLLSKTKPKDVIEKFALPMEEKGFISKFFKF</sequence>
<reference evidence="1 2" key="2">
    <citation type="journal article" date="2016" name="ISME J.">
        <title>Heterogeneous composition of key metabolic gene clusters in a vent mussel symbiont population.</title>
        <authorList>
            <person name="Ikuta T."/>
            <person name="Takaki Y."/>
            <person name="Nagai Y."/>
            <person name="Shimamura S."/>
            <person name="Tsuda M."/>
            <person name="Kawagucci S."/>
            <person name="Aoki Y."/>
            <person name="Inoue K."/>
            <person name="Teruya M."/>
            <person name="Satou K."/>
            <person name="Teruya K."/>
            <person name="Shimoji M."/>
            <person name="Tamotsu H."/>
            <person name="Hirano T."/>
            <person name="Maruyama T."/>
            <person name="Yoshida T."/>
        </authorList>
    </citation>
    <scope>NUCLEOTIDE SEQUENCE [LARGE SCALE GENOMIC DNA]</scope>
    <source>
        <strain evidence="1 2">Myojin Knoll</strain>
    </source>
</reference>
<name>A0A0P0URN5_9GAMM</name>
<dbReference type="AlphaFoldDB" id="A0A0P0URN5"/>
<dbReference type="EMBL" id="AP013042">
    <property type="protein sequence ID" value="BAS67909.1"/>
    <property type="molecule type" value="Genomic_DNA"/>
</dbReference>
<proteinExistence type="predicted"/>